<name>A0A7S7SN35_PALFE</name>
<sequence>MDQSLNLRIVLLNPPPGVDYGIQKGRGGAYETIAKQRSIGGDLVFDFTVGLKPVPTGAEPDFTGPIVQGPPGARFLYLDIGTYAGQRDSVWSRRLKVPLRGFTKVALDRCAANPATVLETRIAGTARDGEPACGSVKTFLGWVPVLK</sequence>
<dbReference type="KEGG" id="pfer:IRI77_11615"/>
<protein>
    <submittedName>
        <fullName evidence="1">Uncharacterized protein</fullName>
    </submittedName>
</protein>
<dbReference type="EMBL" id="CP063849">
    <property type="protein sequence ID" value="QOY90563.1"/>
    <property type="molecule type" value="Genomic_DNA"/>
</dbReference>
<accession>A0A7S7SN35</accession>
<organism evidence="1 2">
    <name type="scientific">Paludibaculum fermentans</name>
    <dbReference type="NCBI Taxonomy" id="1473598"/>
    <lineage>
        <taxon>Bacteria</taxon>
        <taxon>Pseudomonadati</taxon>
        <taxon>Acidobacteriota</taxon>
        <taxon>Terriglobia</taxon>
        <taxon>Bryobacterales</taxon>
        <taxon>Bryobacteraceae</taxon>
        <taxon>Paludibaculum</taxon>
    </lineage>
</organism>
<keyword evidence="2" id="KW-1185">Reference proteome</keyword>
<gene>
    <name evidence="1" type="ORF">IRI77_11615</name>
</gene>
<evidence type="ECO:0000313" key="1">
    <source>
        <dbReference type="EMBL" id="QOY90563.1"/>
    </source>
</evidence>
<dbReference type="RefSeq" id="WP_194452223.1">
    <property type="nucleotide sequence ID" value="NZ_CP063849.1"/>
</dbReference>
<proteinExistence type="predicted"/>
<dbReference type="InterPro" id="IPR046032">
    <property type="entry name" value="DUF5990"/>
</dbReference>
<evidence type="ECO:0000313" key="2">
    <source>
        <dbReference type="Proteomes" id="UP000593892"/>
    </source>
</evidence>
<dbReference type="AlphaFoldDB" id="A0A7S7SN35"/>
<dbReference type="Pfam" id="PF19452">
    <property type="entry name" value="DUF5990"/>
    <property type="match status" value="1"/>
</dbReference>
<dbReference type="Proteomes" id="UP000593892">
    <property type="component" value="Chromosome"/>
</dbReference>
<reference evidence="1 2" key="1">
    <citation type="submission" date="2020-10" db="EMBL/GenBank/DDBJ databases">
        <title>Complete genome sequence of Paludibaculum fermentans P105T, a facultatively anaerobic acidobacterium capable of dissimilatory Fe(III) reduction.</title>
        <authorList>
            <person name="Dedysh S.N."/>
            <person name="Beletsky A.V."/>
            <person name="Kulichevskaya I.S."/>
            <person name="Mardanov A.V."/>
            <person name="Ravin N.V."/>
        </authorList>
    </citation>
    <scope>NUCLEOTIDE SEQUENCE [LARGE SCALE GENOMIC DNA]</scope>
    <source>
        <strain evidence="1 2">P105</strain>
    </source>
</reference>